<organism evidence="3">
    <name type="scientific">marine sediment metagenome</name>
    <dbReference type="NCBI Taxonomy" id="412755"/>
    <lineage>
        <taxon>unclassified sequences</taxon>
        <taxon>metagenomes</taxon>
        <taxon>ecological metagenomes</taxon>
    </lineage>
</organism>
<evidence type="ECO:0000256" key="1">
    <source>
        <dbReference type="SAM" id="MobiDB-lite"/>
    </source>
</evidence>
<dbReference type="AlphaFoldDB" id="A0A0F8XYV4"/>
<feature type="domain" description="Thioredoxin-like fold" evidence="2">
    <location>
        <begin position="72"/>
        <end position="191"/>
    </location>
</feature>
<dbReference type="CDD" id="cd03020">
    <property type="entry name" value="DsbA_DsbC_DsbG"/>
    <property type="match status" value="1"/>
</dbReference>
<name>A0A0F8XYV4_9ZZZZ</name>
<dbReference type="InterPro" id="IPR051470">
    <property type="entry name" value="Thiol:disulfide_interchange"/>
</dbReference>
<reference evidence="3" key="1">
    <citation type="journal article" date="2015" name="Nature">
        <title>Complex archaea that bridge the gap between prokaryotes and eukaryotes.</title>
        <authorList>
            <person name="Spang A."/>
            <person name="Saw J.H."/>
            <person name="Jorgensen S.L."/>
            <person name="Zaremba-Niedzwiedzka K."/>
            <person name="Martijn J."/>
            <person name="Lind A.E."/>
            <person name="van Eijk R."/>
            <person name="Schleper C."/>
            <person name="Guy L."/>
            <person name="Ettema T.J."/>
        </authorList>
    </citation>
    <scope>NUCLEOTIDE SEQUENCE</scope>
</reference>
<feature type="region of interest" description="Disordered" evidence="1">
    <location>
        <begin position="195"/>
        <end position="223"/>
    </location>
</feature>
<accession>A0A0F8XYV4</accession>
<sequence length="223" mass="24480">EGLFELVVKRGTTISVAYMDPEGKLLFLGNIVDTAEKISLTEARLSELLIIDPKQLPTEGTILMGKADAAMKVYVFSDPECSYCALLHGEMLDAVKEREDMAFEIVLVPIIKLHPTAYAKSKAIMCQDTDEKALKMLEDAFIGEELPAPDCDNNIVEENLELLDKFNISGTPTIVFQDGMRFQGAIHADELITSAEKAAGIEPEQPQVQVQPQDSPKAPAENN</sequence>
<dbReference type="EMBL" id="LAZR01060071">
    <property type="protein sequence ID" value="KKK66455.1"/>
    <property type="molecule type" value="Genomic_DNA"/>
</dbReference>
<dbReference type="InterPro" id="IPR012336">
    <property type="entry name" value="Thioredoxin-like_fold"/>
</dbReference>
<evidence type="ECO:0000313" key="3">
    <source>
        <dbReference type="EMBL" id="KKK66455.1"/>
    </source>
</evidence>
<dbReference type="InterPro" id="IPR033954">
    <property type="entry name" value="DiS-bond_Isoase_DsbC/G"/>
</dbReference>
<dbReference type="InterPro" id="IPR036249">
    <property type="entry name" value="Thioredoxin-like_sf"/>
</dbReference>
<dbReference type="PANTHER" id="PTHR35272">
    <property type="entry name" value="THIOL:DISULFIDE INTERCHANGE PROTEIN DSBC-RELATED"/>
    <property type="match status" value="1"/>
</dbReference>
<gene>
    <name evidence="3" type="ORF">LCGC14_2963920</name>
</gene>
<dbReference type="Gene3D" id="3.40.30.10">
    <property type="entry name" value="Glutaredoxin"/>
    <property type="match status" value="1"/>
</dbReference>
<dbReference type="PANTHER" id="PTHR35272:SF3">
    <property type="entry name" value="THIOL:DISULFIDE INTERCHANGE PROTEIN DSBC"/>
    <property type="match status" value="1"/>
</dbReference>
<evidence type="ECO:0000259" key="2">
    <source>
        <dbReference type="Pfam" id="PF13098"/>
    </source>
</evidence>
<feature type="non-terminal residue" evidence="3">
    <location>
        <position position="1"/>
    </location>
</feature>
<feature type="compositionally biased region" description="Low complexity" evidence="1">
    <location>
        <begin position="202"/>
        <end position="213"/>
    </location>
</feature>
<dbReference type="SUPFAM" id="SSF52833">
    <property type="entry name" value="Thioredoxin-like"/>
    <property type="match status" value="1"/>
</dbReference>
<dbReference type="Pfam" id="PF13098">
    <property type="entry name" value="Thioredoxin_2"/>
    <property type="match status" value="1"/>
</dbReference>
<proteinExistence type="predicted"/>
<comment type="caution">
    <text evidence="3">The sequence shown here is derived from an EMBL/GenBank/DDBJ whole genome shotgun (WGS) entry which is preliminary data.</text>
</comment>
<protein>
    <recommendedName>
        <fullName evidence="2">Thioredoxin-like fold domain-containing protein</fullName>
    </recommendedName>
</protein>